<protein>
    <recommendedName>
        <fullName evidence="5">Lipoprotein</fullName>
    </recommendedName>
</protein>
<sequence length="189" mass="18378">MSRRSFDSAAGRLGCVVVLASALAGCTAGPAATVAERATETPAPSSSSSLDSSSDALHYPSGASADTPECQDASSAVLAAVNATIDNPLPGGSNTVPSLTATPDPEHAVWLLIGAIPSTGTAGGFVVAWATTGDPTRETFEGNLRSVGSPTATVSSAPALQFADVGAPGAFLAAAASTCAAGMPSDTRG</sequence>
<organism evidence="3 4">
    <name type="scientific">Herbiconiux ginsengi</name>
    <dbReference type="NCBI Taxonomy" id="381665"/>
    <lineage>
        <taxon>Bacteria</taxon>
        <taxon>Bacillati</taxon>
        <taxon>Actinomycetota</taxon>
        <taxon>Actinomycetes</taxon>
        <taxon>Micrococcales</taxon>
        <taxon>Microbacteriaceae</taxon>
        <taxon>Herbiconiux</taxon>
    </lineage>
</organism>
<dbReference type="RefSeq" id="WP_092554533.1">
    <property type="nucleotide sequence ID" value="NZ_FNPZ01000002.1"/>
</dbReference>
<evidence type="ECO:0000256" key="1">
    <source>
        <dbReference type="SAM" id="MobiDB-lite"/>
    </source>
</evidence>
<feature type="region of interest" description="Disordered" evidence="1">
    <location>
        <begin position="37"/>
        <end position="70"/>
    </location>
</feature>
<dbReference type="Proteomes" id="UP000198891">
    <property type="component" value="Unassembled WGS sequence"/>
</dbReference>
<accession>A0A1H3QTN9</accession>
<name>A0A1H3QTN9_9MICO</name>
<feature type="compositionally biased region" description="Low complexity" evidence="1">
    <location>
        <begin position="42"/>
        <end position="57"/>
    </location>
</feature>
<dbReference type="EMBL" id="FNPZ01000002">
    <property type="protein sequence ID" value="SDZ16421.1"/>
    <property type="molecule type" value="Genomic_DNA"/>
</dbReference>
<feature type="signal peptide" evidence="2">
    <location>
        <begin position="1"/>
        <end position="24"/>
    </location>
</feature>
<evidence type="ECO:0000313" key="4">
    <source>
        <dbReference type="Proteomes" id="UP000198891"/>
    </source>
</evidence>
<dbReference type="OrthoDB" id="9926976at2"/>
<proteinExistence type="predicted"/>
<dbReference type="AlphaFoldDB" id="A0A1H3QTN9"/>
<evidence type="ECO:0000313" key="3">
    <source>
        <dbReference type="EMBL" id="SDZ16421.1"/>
    </source>
</evidence>
<evidence type="ECO:0008006" key="5">
    <source>
        <dbReference type="Google" id="ProtNLM"/>
    </source>
</evidence>
<gene>
    <name evidence="3" type="ORF">SAMN05216554_2721</name>
</gene>
<reference evidence="3 4" key="1">
    <citation type="submission" date="2016-10" db="EMBL/GenBank/DDBJ databases">
        <authorList>
            <person name="de Groot N.N."/>
        </authorList>
    </citation>
    <scope>NUCLEOTIDE SEQUENCE [LARGE SCALE GENOMIC DNA]</scope>
    <source>
        <strain evidence="3 4">CGMCC 4.3491</strain>
    </source>
</reference>
<feature type="chain" id="PRO_5039519521" description="Lipoprotein" evidence="2">
    <location>
        <begin position="25"/>
        <end position="189"/>
    </location>
</feature>
<keyword evidence="2" id="KW-0732">Signal</keyword>
<evidence type="ECO:0000256" key="2">
    <source>
        <dbReference type="SAM" id="SignalP"/>
    </source>
</evidence>
<dbReference type="PROSITE" id="PS51257">
    <property type="entry name" value="PROKAR_LIPOPROTEIN"/>
    <property type="match status" value="1"/>
</dbReference>
<keyword evidence="4" id="KW-1185">Reference proteome</keyword>
<dbReference type="STRING" id="381665.SAMN05216554_2721"/>